<dbReference type="InterPro" id="IPR033121">
    <property type="entry name" value="PEPTIDASE_A1"/>
</dbReference>
<dbReference type="InterPro" id="IPR021109">
    <property type="entry name" value="Peptidase_aspartic_dom_sf"/>
</dbReference>
<dbReference type="GO" id="GO:0070652">
    <property type="term" value="C:HAUS complex"/>
    <property type="evidence" value="ECO:0007669"/>
    <property type="project" value="TreeGrafter"/>
</dbReference>
<dbReference type="SUPFAM" id="SSF50630">
    <property type="entry name" value="Acid proteases"/>
    <property type="match status" value="1"/>
</dbReference>
<keyword evidence="1" id="KW-0175">Coiled coil</keyword>
<dbReference type="PANTHER" id="PTHR14352">
    <property type="entry name" value="HAUS AUGMIN-LIKE COMPLEX SUBUNIT 7"/>
    <property type="match status" value="1"/>
</dbReference>
<dbReference type="GO" id="GO:0031023">
    <property type="term" value="P:microtubule organizing center organization"/>
    <property type="evidence" value="ECO:0007669"/>
    <property type="project" value="TreeGrafter"/>
</dbReference>
<dbReference type="InterPro" id="IPR032799">
    <property type="entry name" value="TAXi_C"/>
</dbReference>
<protein>
    <submittedName>
        <fullName evidence="3">AUGMIN subunit</fullName>
    </submittedName>
</protein>
<sequence length="594" mass="66437">MASKQMEEVQKKLAMLNYPRANAPSQSLLFAGMERYALLEWLFFKLLGDKSPFSQQNLQGDAVDRDEETSRIQYLAEIAKFLGITTTIDTEAIQGRGSYEDRTEMLRLIVDLVEASMYADNPEWSVDEQVSRDIQLIDAIAEKQAQIFSEECKLFPADVQIQSIYPLPDISDLEKQLSDQSNRLLNLQEMVDDLASKHPYNPDEDYVEVEAKLRAHLESFLETARSFNTIYTKEIRPWTHMMEVPQLHGFGPAANRLLEAYKMLLKFLGNLKNLRDSHAAVAVGSSETVAGEPSSVMRIISECETALTFLNRDLGILSASIAREKGEDASLDYLISPLQNPSVTYWDLINRALQRSSSRPDYFASRSFASRTPSTSMMLLMASSGDFLMKLSIGTPPFEIMGILDTGSVLTWMQCNFNEASGVICLGAGPGSLVNQMNSVIGGKFSYCVLSQSDIKNYRSSRIHFGSNCVVSGASVVSTGLHIFRNSYTLRFKGISVGKKKLAMTCLSNSSSLFKILGFFNERIIVDSGTVLTHLPKKLYQPLEEAMKKEIKLEQAHATEMLRLCYRTPDGEIRGPVVTVHFVGADHGSKSWYR</sequence>
<dbReference type="PROSITE" id="PS51767">
    <property type="entry name" value="PEPTIDASE_A1"/>
    <property type="match status" value="1"/>
</dbReference>
<dbReference type="GO" id="GO:0051011">
    <property type="term" value="F:microtubule minus-end binding"/>
    <property type="evidence" value="ECO:0007669"/>
    <property type="project" value="InterPro"/>
</dbReference>
<proteinExistence type="predicted"/>
<reference evidence="3" key="2">
    <citation type="journal article" date="2024" name="Plant">
        <title>Genomic evolution and insights into agronomic trait innovations of Sesamum species.</title>
        <authorList>
            <person name="Miao H."/>
            <person name="Wang L."/>
            <person name="Qu L."/>
            <person name="Liu H."/>
            <person name="Sun Y."/>
            <person name="Le M."/>
            <person name="Wang Q."/>
            <person name="Wei S."/>
            <person name="Zheng Y."/>
            <person name="Lin W."/>
            <person name="Duan Y."/>
            <person name="Cao H."/>
            <person name="Xiong S."/>
            <person name="Wang X."/>
            <person name="Wei L."/>
            <person name="Li C."/>
            <person name="Ma Q."/>
            <person name="Ju M."/>
            <person name="Zhao R."/>
            <person name="Li G."/>
            <person name="Mu C."/>
            <person name="Tian Q."/>
            <person name="Mei H."/>
            <person name="Zhang T."/>
            <person name="Gao T."/>
            <person name="Zhang H."/>
        </authorList>
    </citation>
    <scope>NUCLEOTIDE SEQUENCE</scope>
    <source>
        <strain evidence="3">G01</strain>
    </source>
</reference>
<dbReference type="Pfam" id="PF14541">
    <property type="entry name" value="TAXi_C"/>
    <property type="match status" value="1"/>
</dbReference>
<feature type="coiled-coil region" evidence="1">
    <location>
        <begin position="170"/>
        <end position="197"/>
    </location>
</feature>
<reference evidence="3" key="1">
    <citation type="submission" date="2020-06" db="EMBL/GenBank/DDBJ databases">
        <authorList>
            <person name="Li T."/>
            <person name="Hu X."/>
            <person name="Zhang T."/>
            <person name="Song X."/>
            <person name="Zhang H."/>
            <person name="Dai N."/>
            <person name="Sheng W."/>
            <person name="Hou X."/>
            <person name="Wei L."/>
        </authorList>
    </citation>
    <scope>NUCLEOTIDE SEQUENCE</scope>
    <source>
        <strain evidence="3">G01</strain>
        <tissue evidence="3">Leaf</tissue>
    </source>
</reference>
<dbReference type="Pfam" id="PF06694">
    <property type="entry name" value="Plant_NMP1"/>
    <property type="match status" value="1"/>
</dbReference>
<dbReference type="EMBL" id="JACGWK010000008">
    <property type="protein sequence ID" value="KAL0339205.1"/>
    <property type="molecule type" value="Genomic_DNA"/>
</dbReference>
<gene>
    <name evidence="3" type="ORF">Sangu_1442600</name>
</gene>
<dbReference type="InterPro" id="IPR010604">
    <property type="entry name" value="Plant_AUG7"/>
</dbReference>
<dbReference type="AlphaFoldDB" id="A0AAW2N8G0"/>
<feature type="domain" description="Peptidase A1" evidence="2">
    <location>
        <begin position="387"/>
        <end position="594"/>
    </location>
</feature>
<dbReference type="PANTHER" id="PTHR14352:SF2">
    <property type="entry name" value="HAUS AUGMIN-LIKE COMPLEX SUBUNIT 7"/>
    <property type="match status" value="1"/>
</dbReference>
<organism evidence="3">
    <name type="scientific">Sesamum angustifolium</name>
    <dbReference type="NCBI Taxonomy" id="2727405"/>
    <lineage>
        <taxon>Eukaryota</taxon>
        <taxon>Viridiplantae</taxon>
        <taxon>Streptophyta</taxon>
        <taxon>Embryophyta</taxon>
        <taxon>Tracheophyta</taxon>
        <taxon>Spermatophyta</taxon>
        <taxon>Magnoliopsida</taxon>
        <taxon>eudicotyledons</taxon>
        <taxon>Gunneridae</taxon>
        <taxon>Pentapetalae</taxon>
        <taxon>asterids</taxon>
        <taxon>lamiids</taxon>
        <taxon>Lamiales</taxon>
        <taxon>Pedaliaceae</taxon>
        <taxon>Sesamum</taxon>
    </lineage>
</organism>
<evidence type="ECO:0000256" key="1">
    <source>
        <dbReference type="SAM" id="Coils"/>
    </source>
</evidence>
<name>A0AAW2N8G0_9LAMI</name>
<accession>A0AAW2N8G0</accession>
<dbReference type="InterPro" id="IPR029711">
    <property type="entry name" value="Haus7-like"/>
</dbReference>
<dbReference type="Gene3D" id="2.40.70.10">
    <property type="entry name" value="Acid Proteases"/>
    <property type="match status" value="2"/>
</dbReference>
<comment type="caution">
    <text evidence="3">The sequence shown here is derived from an EMBL/GenBank/DDBJ whole genome shotgun (WGS) entry which is preliminary data.</text>
</comment>
<evidence type="ECO:0000313" key="3">
    <source>
        <dbReference type="EMBL" id="KAL0339205.1"/>
    </source>
</evidence>
<evidence type="ECO:0000259" key="2">
    <source>
        <dbReference type="PROSITE" id="PS51767"/>
    </source>
</evidence>
<dbReference type="GO" id="GO:0051225">
    <property type="term" value="P:spindle assembly"/>
    <property type="evidence" value="ECO:0007669"/>
    <property type="project" value="TreeGrafter"/>
</dbReference>